<evidence type="ECO:0000259" key="11">
    <source>
        <dbReference type="Pfam" id="PF00725"/>
    </source>
</evidence>
<dbReference type="RefSeq" id="WP_037239030.1">
    <property type="nucleotide sequence ID" value="NZ_JAEMUK010000014.1"/>
</dbReference>
<keyword evidence="13" id="KW-0413">Isomerase</keyword>
<dbReference type="InterPro" id="IPR036291">
    <property type="entry name" value="NAD(P)-bd_dom_sf"/>
</dbReference>
<evidence type="ECO:0000256" key="4">
    <source>
        <dbReference type="ARBA" id="ARBA00022963"/>
    </source>
</evidence>
<feature type="domain" description="3-hydroxyacyl-CoA dehydrogenase C-terminal" evidence="11">
    <location>
        <begin position="502"/>
        <end position="599"/>
    </location>
</feature>
<comment type="catalytic activity">
    <reaction evidence="10">
        <text>a (3S)-3-hydroxyacyl-CoA + NAD(+) = a 3-oxoacyl-CoA + NADH + H(+)</text>
        <dbReference type="Rhea" id="RHEA:22432"/>
        <dbReference type="ChEBI" id="CHEBI:15378"/>
        <dbReference type="ChEBI" id="CHEBI:57318"/>
        <dbReference type="ChEBI" id="CHEBI:57540"/>
        <dbReference type="ChEBI" id="CHEBI:57945"/>
        <dbReference type="ChEBI" id="CHEBI:90726"/>
        <dbReference type="EC" id="1.1.1.35"/>
    </reaction>
</comment>
<keyword evidence="14" id="KW-1185">Reference proteome</keyword>
<evidence type="ECO:0000256" key="6">
    <source>
        <dbReference type="ARBA" id="ARBA00023027"/>
    </source>
</evidence>
<keyword evidence="8" id="KW-0456">Lyase</keyword>
<evidence type="ECO:0000256" key="1">
    <source>
        <dbReference type="ARBA" id="ARBA00005005"/>
    </source>
</evidence>
<comment type="caution">
    <text evidence="13">The sequence shown here is derived from an EMBL/GenBank/DDBJ whole genome shotgun (WGS) entry which is preliminary data.</text>
</comment>
<keyword evidence="9" id="KW-0511">Multifunctional enzyme</keyword>
<comment type="similarity">
    <text evidence="2">In the central section; belongs to the 3-hydroxyacyl-CoA dehydrogenase family.</text>
</comment>
<feature type="domain" description="3-hydroxyacyl-CoA dehydrogenase NAD binding" evidence="12">
    <location>
        <begin position="321"/>
        <end position="499"/>
    </location>
</feature>
<keyword evidence="6" id="KW-0520">NAD</keyword>
<dbReference type="Gene3D" id="3.90.226.10">
    <property type="entry name" value="2-enoyl-CoA Hydratase, Chain A, domain 1"/>
    <property type="match status" value="1"/>
</dbReference>
<accession>A0A8I1GEN7</accession>
<dbReference type="SUPFAM" id="SSF51735">
    <property type="entry name" value="NAD(P)-binding Rossmann-fold domains"/>
    <property type="match status" value="1"/>
</dbReference>
<dbReference type="PANTHER" id="PTHR43612:SF3">
    <property type="entry name" value="TRIFUNCTIONAL ENZYME SUBUNIT ALPHA, MITOCHONDRIAL"/>
    <property type="match status" value="1"/>
</dbReference>
<evidence type="ECO:0000256" key="7">
    <source>
        <dbReference type="ARBA" id="ARBA00023098"/>
    </source>
</evidence>
<evidence type="ECO:0000313" key="14">
    <source>
        <dbReference type="Proteomes" id="UP000623250"/>
    </source>
</evidence>
<name>A0A8I1GEN7_9HYPH</name>
<gene>
    <name evidence="13" type="ORF">JDN41_07520</name>
</gene>
<dbReference type="Pfam" id="PF00378">
    <property type="entry name" value="ECH_1"/>
    <property type="match status" value="1"/>
</dbReference>
<dbReference type="InterPro" id="IPR008927">
    <property type="entry name" value="6-PGluconate_DH-like_C_sf"/>
</dbReference>
<evidence type="ECO:0000256" key="2">
    <source>
        <dbReference type="ARBA" id="ARBA00007005"/>
    </source>
</evidence>
<dbReference type="GO" id="GO:0016509">
    <property type="term" value="F:long-chain (3S)-3-hydroxyacyl-CoA dehydrogenase (NAD+) activity"/>
    <property type="evidence" value="ECO:0007669"/>
    <property type="project" value="TreeGrafter"/>
</dbReference>
<dbReference type="InterPro" id="IPR001753">
    <property type="entry name" value="Enoyl-CoA_hydra/iso"/>
</dbReference>
<evidence type="ECO:0000313" key="13">
    <source>
        <dbReference type="EMBL" id="MBJ7543404.1"/>
    </source>
</evidence>
<keyword evidence="5" id="KW-0560">Oxidoreductase</keyword>
<sequence>MSSISYQVDADGIATLTIDQPGKSMNVISPEFTEELSEAIERAAADSSVKGIVITSGKSSFVAGADLIGMSGMIEHARNAPAAEALKVSSRLTEVLRRLETIGKPVATAINGTALGGGFEIALATHYRVAADDESIKIGQPEVQVGLLPGAGGTQRIPRLIGIMASAPLLLEGKHLSPAQAKSSGLIHDVVPAAELLAKAKAWLLSPQAKSVQPWDERGFKVPGGAGGMHPAAAQLFMAANAMTRDKTLGNYPAAQAILSAVYEGTQVPIDLGLKIEAKYFLSLLRGPVAPAMIRTLFVNKGRADKLVRRPQGVPKAKFKKIGMLGAGMMGAAIAYVAASNGIEVVLLDRDVEAAERGKGYARKLVEKAVSRRKMAEVEGEALLARIHATADYADLADVDYIIEAVFEDRAIKADVTKKVEAVIRPDVIFGSNTSTIPITSLAEASERPEKFIGIHFFSPAEKMPLVEIIRGNKTSDEALAVTLDFVQAIRKTPIVVNDGRGFFTSRFCMNYIGEGEIMLTEGIPAALVENAGKLAGMPVGPLALADETAIDLGWKIHKAAEIDLGDAYKPSAAIGVMEAMYVKNGRAGRKNGKGFYEYPEGGQKTLWPGLAELFPVKPESEWPSIDDLKKRLLFAQALDAVRTMEEGVLTDPEDGDVGGIFGLGFAPYTGGPLSMLDGIGIANVVAECERLAANYGERFSPPKLLRDMAAEGRTFYPAAKAAA</sequence>
<dbReference type="UniPathway" id="UPA00659"/>
<dbReference type="GO" id="GO:0004300">
    <property type="term" value="F:enoyl-CoA hydratase activity"/>
    <property type="evidence" value="ECO:0007669"/>
    <property type="project" value="TreeGrafter"/>
</dbReference>
<keyword evidence="3" id="KW-0276">Fatty acid metabolism</keyword>
<evidence type="ECO:0000256" key="9">
    <source>
        <dbReference type="ARBA" id="ARBA00023268"/>
    </source>
</evidence>
<dbReference type="InterPro" id="IPR006108">
    <property type="entry name" value="3HC_DH_C"/>
</dbReference>
<evidence type="ECO:0000256" key="10">
    <source>
        <dbReference type="ARBA" id="ARBA00049556"/>
    </source>
</evidence>
<dbReference type="GO" id="GO:0016853">
    <property type="term" value="F:isomerase activity"/>
    <property type="evidence" value="ECO:0007669"/>
    <property type="project" value="UniProtKB-KW"/>
</dbReference>
<dbReference type="Gene3D" id="1.10.1040.50">
    <property type="match status" value="1"/>
</dbReference>
<evidence type="ECO:0000256" key="8">
    <source>
        <dbReference type="ARBA" id="ARBA00023239"/>
    </source>
</evidence>
<organism evidence="13 14">
    <name type="scientific">Rhodomicrobium udaipurense</name>
    <dbReference type="NCBI Taxonomy" id="1202716"/>
    <lineage>
        <taxon>Bacteria</taxon>
        <taxon>Pseudomonadati</taxon>
        <taxon>Pseudomonadota</taxon>
        <taxon>Alphaproteobacteria</taxon>
        <taxon>Hyphomicrobiales</taxon>
        <taxon>Hyphomicrobiaceae</taxon>
        <taxon>Rhodomicrobium</taxon>
    </lineage>
</organism>
<dbReference type="InterPro" id="IPR050136">
    <property type="entry name" value="FA_oxidation_alpha_subunit"/>
</dbReference>
<keyword evidence="7" id="KW-0443">Lipid metabolism</keyword>
<dbReference type="Pfam" id="PF00725">
    <property type="entry name" value="3HCDH"/>
    <property type="match status" value="1"/>
</dbReference>
<dbReference type="Gene3D" id="3.40.50.720">
    <property type="entry name" value="NAD(P)-binding Rossmann-like Domain"/>
    <property type="match status" value="1"/>
</dbReference>
<dbReference type="SUPFAM" id="SSF52096">
    <property type="entry name" value="ClpP/crotonase"/>
    <property type="match status" value="1"/>
</dbReference>
<dbReference type="GO" id="GO:0070403">
    <property type="term" value="F:NAD+ binding"/>
    <property type="evidence" value="ECO:0007669"/>
    <property type="project" value="InterPro"/>
</dbReference>
<dbReference type="AlphaFoldDB" id="A0A8I1GEN7"/>
<dbReference type="CDD" id="cd06558">
    <property type="entry name" value="crotonase-like"/>
    <property type="match status" value="1"/>
</dbReference>
<dbReference type="Pfam" id="PF02737">
    <property type="entry name" value="3HCDH_N"/>
    <property type="match status" value="1"/>
</dbReference>
<dbReference type="PANTHER" id="PTHR43612">
    <property type="entry name" value="TRIFUNCTIONAL ENZYME SUBUNIT ALPHA"/>
    <property type="match status" value="1"/>
</dbReference>
<evidence type="ECO:0000256" key="5">
    <source>
        <dbReference type="ARBA" id="ARBA00023002"/>
    </source>
</evidence>
<dbReference type="SUPFAM" id="SSF48179">
    <property type="entry name" value="6-phosphogluconate dehydrogenase C-terminal domain-like"/>
    <property type="match status" value="2"/>
</dbReference>
<dbReference type="GO" id="GO:0006635">
    <property type="term" value="P:fatty acid beta-oxidation"/>
    <property type="evidence" value="ECO:0007669"/>
    <property type="project" value="UniProtKB-UniPathway"/>
</dbReference>
<reference evidence="13 14" key="1">
    <citation type="submission" date="2020-12" db="EMBL/GenBank/DDBJ databases">
        <title>Revised draft genomes of Rhodomicrobium vannielii ATCC 17100 and Rhodomicrobium udaipurense JA643.</title>
        <authorList>
            <person name="Conners E.M."/>
            <person name="Davenport E.J."/>
            <person name="Bose A."/>
        </authorList>
    </citation>
    <scope>NUCLEOTIDE SEQUENCE [LARGE SCALE GENOMIC DNA]</scope>
    <source>
        <strain evidence="13 14">JA643</strain>
    </source>
</reference>
<evidence type="ECO:0000256" key="3">
    <source>
        <dbReference type="ARBA" id="ARBA00022832"/>
    </source>
</evidence>
<comment type="pathway">
    <text evidence="1">Lipid metabolism; fatty acid beta-oxidation.</text>
</comment>
<proteinExistence type="inferred from homology"/>
<keyword evidence="4" id="KW-0442">Lipid degradation</keyword>
<dbReference type="EMBL" id="JAEMUK010000014">
    <property type="protein sequence ID" value="MBJ7543404.1"/>
    <property type="molecule type" value="Genomic_DNA"/>
</dbReference>
<dbReference type="FunFam" id="3.40.50.720:FF:000009">
    <property type="entry name" value="Fatty oxidation complex, alpha subunit"/>
    <property type="match status" value="1"/>
</dbReference>
<dbReference type="InterPro" id="IPR006176">
    <property type="entry name" value="3-OHacyl-CoA_DH_NAD-bd"/>
</dbReference>
<dbReference type="Proteomes" id="UP000623250">
    <property type="component" value="Unassembled WGS sequence"/>
</dbReference>
<protein>
    <submittedName>
        <fullName evidence="13">Enoyl-CoA hydratase/isomerase family protein</fullName>
    </submittedName>
</protein>
<evidence type="ECO:0000259" key="12">
    <source>
        <dbReference type="Pfam" id="PF02737"/>
    </source>
</evidence>
<dbReference type="InterPro" id="IPR029045">
    <property type="entry name" value="ClpP/crotonase-like_dom_sf"/>
</dbReference>